<dbReference type="GO" id="GO:0005634">
    <property type="term" value="C:nucleus"/>
    <property type="evidence" value="ECO:0007669"/>
    <property type="project" value="TreeGrafter"/>
</dbReference>
<protein>
    <recommendedName>
        <fullName evidence="1">non-specific serine/threonine protein kinase</fullName>
        <ecNumber evidence="1">2.7.11.1</ecNumber>
    </recommendedName>
</protein>
<keyword evidence="6 9" id="KW-0067">ATP-binding</keyword>
<keyword evidence="2" id="KW-0723">Serine/threonine-protein kinase</keyword>
<evidence type="ECO:0000259" key="10">
    <source>
        <dbReference type="PROSITE" id="PS50011"/>
    </source>
</evidence>
<gene>
    <name evidence="11" type="ORF">A9K55_006818</name>
</gene>
<keyword evidence="5 11" id="KW-0418">Kinase</keyword>
<dbReference type="EC" id="2.7.11.1" evidence="1"/>
<dbReference type="EMBL" id="CP023323">
    <property type="protein sequence ID" value="ATY60334.1"/>
    <property type="molecule type" value="Genomic_DNA"/>
</dbReference>
<keyword evidence="3" id="KW-0808">Transferase</keyword>
<dbReference type="Proteomes" id="UP000323067">
    <property type="component" value="Chromosome vi"/>
</dbReference>
<evidence type="ECO:0000256" key="1">
    <source>
        <dbReference type="ARBA" id="ARBA00012513"/>
    </source>
</evidence>
<evidence type="ECO:0000313" key="12">
    <source>
        <dbReference type="Proteomes" id="UP000323067"/>
    </source>
</evidence>
<dbReference type="InterPro" id="IPR017441">
    <property type="entry name" value="Protein_kinase_ATP_BS"/>
</dbReference>
<sequence>MSSKSSFESYPSPRFLLPEGVEDTEDVENYEPGGFHPVHLGDTFDDGRYRIVHKLGAGGFSTVWLARDEKDKKWVALKIVAARHSIPTAEKSSLTHAMLPVDGKQRVVVHRRQFTFDGPNGHHLCLILPVLGPSMSDLSYHWNCRLTPWMARRAAYQAVRAVADLHSQGLCHGGQFPLDVFLLNFGREANRVLDVTTGNLLLGMIDIDCYEENDIYDLFGRPVTGVLETENGEMPGPEAPRYIVGNIDFLSAPSDILELDIKLMDFDQCFPISSPPSKMLGTPVDFLAPEVAMGLEPGPASDVWALGCCIFRLRAGDGPFSSPFEVTCPADLVGFVLDTLGGDVPPSWQDTLWDSRGMPTKDASKGKPLKERHAINRRPLRDLVYKIWDEPNGRAIHTGSRTEEQRIWLEHEHQPFQSSWSKMAWNPTAIRVDDVGYLSGYNRRWNTLLALLPKIPDREAALLYDLMLTIFVYDPARRPTAKELLEHPYFHLDGPEE</sequence>
<dbReference type="Gene3D" id="3.30.200.20">
    <property type="entry name" value="Phosphorylase Kinase, domain 1"/>
    <property type="match status" value="1"/>
</dbReference>
<dbReference type="GO" id="GO:0000245">
    <property type="term" value="P:spliceosomal complex assembly"/>
    <property type="evidence" value="ECO:0007669"/>
    <property type="project" value="TreeGrafter"/>
</dbReference>
<dbReference type="Pfam" id="PF00069">
    <property type="entry name" value="Pkinase"/>
    <property type="match status" value="1"/>
</dbReference>
<dbReference type="OrthoDB" id="5979581at2759"/>
<dbReference type="InterPro" id="IPR011009">
    <property type="entry name" value="Kinase-like_dom_sf"/>
</dbReference>
<dbReference type="InterPro" id="IPR000719">
    <property type="entry name" value="Prot_kinase_dom"/>
</dbReference>
<dbReference type="GO" id="GO:0005737">
    <property type="term" value="C:cytoplasm"/>
    <property type="evidence" value="ECO:0007669"/>
    <property type="project" value="TreeGrafter"/>
</dbReference>
<dbReference type="PROSITE" id="PS50011">
    <property type="entry name" value="PROTEIN_KINASE_DOM"/>
    <property type="match status" value="1"/>
</dbReference>
<dbReference type="PANTHER" id="PTHR47634:SF9">
    <property type="entry name" value="PROTEIN KINASE DOMAIN-CONTAINING PROTEIN-RELATED"/>
    <property type="match status" value="1"/>
</dbReference>
<dbReference type="SMART" id="SM00220">
    <property type="entry name" value="S_TKc"/>
    <property type="match status" value="1"/>
</dbReference>
<dbReference type="VEuPathDB" id="FungiDB:A9K55_006818"/>
<dbReference type="GO" id="GO:0050684">
    <property type="term" value="P:regulation of mRNA processing"/>
    <property type="evidence" value="ECO:0007669"/>
    <property type="project" value="TreeGrafter"/>
</dbReference>
<accession>A0A2H4SB45</accession>
<evidence type="ECO:0000256" key="2">
    <source>
        <dbReference type="ARBA" id="ARBA00022527"/>
    </source>
</evidence>
<feature type="domain" description="Protein kinase" evidence="10">
    <location>
        <begin position="49"/>
        <end position="490"/>
    </location>
</feature>
<evidence type="ECO:0000313" key="11">
    <source>
        <dbReference type="EMBL" id="ATY60334.1"/>
    </source>
</evidence>
<keyword evidence="4 9" id="KW-0547">Nucleotide-binding</keyword>
<dbReference type="VEuPathDB" id="FungiDB:CCM_02082"/>
<dbReference type="PROSITE" id="PS00107">
    <property type="entry name" value="PROTEIN_KINASE_ATP"/>
    <property type="match status" value="1"/>
</dbReference>
<organism evidence="11 12">
    <name type="scientific">Cordyceps militaris</name>
    <name type="common">Caterpillar fungus</name>
    <name type="synonym">Clavaria militaris</name>
    <dbReference type="NCBI Taxonomy" id="73501"/>
    <lineage>
        <taxon>Eukaryota</taxon>
        <taxon>Fungi</taxon>
        <taxon>Dikarya</taxon>
        <taxon>Ascomycota</taxon>
        <taxon>Pezizomycotina</taxon>
        <taxon>Sordariomycetes</taxon>
        <taxon>Hypocreomycetidae</taxon>
        <taxon>Hypocreales</taxon>
        <taxon>Cordycipitaceae</taxon>
        <taxon>Cordyceps</taxon>
    </lineage>
</organism>
<proteinExistence type="predicted"/>
<name>A0A2H4SB45_CORMI</name>
<dbReference type="GO" id="GO:0005524">
    <property type="term" value="F:ATP binding"/>
    <property type="evidence" value="ECO:0007669"/>
    <property type="project" value="UniProtKB-UniRule"/>
</dbReference>
<feature type="binding site" evidence="9">
    <location>
        <position position="78"/>
    </location>
    <ligand>
        <name>ATP</name>
        <dbReference type="ChEBI" id="CHEBI:30616"/>
    </ligand>
</feature>
<dbReference type="PANTHER" id="PTHR47634">
    <property type="entry name" value="PROTEIN KINASE DOMAIN-CONTAINING PROTEIN-RELATED"/>
    <property type="match status" value="1"/>
</dbReference>
<dbReference type="GO" id="GO:0004674">
    <property type="term" value="F:protein serine/threonine kinase activity"/>
    <property type="evidence" value="ECO:0007669"/>
    <property type="project" value="UniProtKB-KW"/>
</dbReference>
<reference evidence="11 12" key="1">
    <citation type="journal article" date="2017" name="BMC Genomics">
        <title>Chromosome level assembly and secondary metabolite potential of the parasitic fungus Cordyceps militaris.</title>
        <authorList>
            <person name="Kramer G.J."/>
            <person name="Nodwell J.R."/>
        </authorList>
    </citation>
    <scope>NUCLEOTIDE SEQUENCE [LARGE SCALE GENOMIC DNA]</scope>
    <source>
        <strain evidence="11 12">ATCC 34164</strain>
    </source>
</reference>
<evidence type="ECO:0000256" key="7">
    <source>
        <dbReference type="ARBA" id="ARBA00047899"/>
    </source>
</evidence>
<evidence type="ECO:0000256" key="5">
    <source>
        <dbReference type="ARBA" id="ARBA00022777"/>
    </source>
</evidence>
<evidence type="ECO:0000256" key="8">
    <source>
        <dbReference type="ARBA" id="ARBA00048679"/>
    </source>
</evidence>
<dbReference type="Gene3D" id="1.10.510.10">
    <property type="entry name" value="Transferase(Phosphotransferase) domain 1"/>
    <property type="match status" value="1"/>
</dbReference>
<evidence type="ECO:0000256" key="9">
    <source>
        <dbReference type="PROSITE-ProRule" id="PRU10141"/>
    </source>
</evidence>
<comment type="catalytic activity">
    <reaction evidence="7">
        <text>L-threonyl-[protein] + ATP = O-phospho-L-threonyl-[protein] + ADP + H(+)</text>
        <dbReference type="Rhea" id="RHEA:46608"/>
        <dbReference type="Rhea" id="RHEA-COMP:11060"/>
        <dbReference type="Rhea" id="RHEA-COMP:11605"/>
        <dbReference type="ChEBI" id="CHEBI:15378"/>
        <dbReference type="ChEBI" id="CHEBI:30013"/>
        <dbReference type="ChEBI" id="CHEBI:30616"/>
        <dbReference type="ChEBI" id="CHEBI:61977"/>
        <dbReference type="ChEBI" id="CHEBI:456216"/>
        <dbReference type="EC" id="2.7.11.1"/>
    </reaction>
</comment>
<evidence type="ECO:0000256" key="4">
    <source>
        <dbReference type="ARBA" id="ARBA00022741"/>
    </source>
</evidence>
<dbReference type="InterPro" id="IPR051334">
    <property type="entry name" value="SRPK"/>
</dbReference>
<dbReference type="AlphaFoldDB" id="A0A2H4SB45"/>
<comment type="catalytic activity">
    <reaction evidence="8">
        <text>L-seryl-[protein] + ATP = O-phospho-L-seryl-[protein] + ADP + H(+)</text>
        <dbReference type="Rhea" id="RHEA:17989"/>
        <dbReference type="Rhea" id="RHEA-COMP:9863"/>
        <dbReference type="Rhea" id="RHEA-COMP:11604"/>
        <dbReference type="ChEBI" id="CHEBI:15378"/>
        <dbReference type="ChEBI" id="CHEBI:29999"/>
        <dbReference type="ChEBI" id="CHEBI:30616"/>
        <dbReference type="ChEBI" id="CHEBI:83421"/>
        <dbReference type="ChEBI" id="CHEBI:456216"/>
        <dbReference type="EC" id="2.7.11.1"/>
    </reaction>
</comment>
<evidence type="ECO:0000256" key="3">
    <source>
        <dbReference type="ARBA" id="ARBA00022679"/>
    </source>
</evidence>
<evidence type="ECO:0000256" key="6">
    <source>
        <dbReference type="ARBA" id="ARBA00022840"/>
    </source>
</evidence>
<dbReference type="SUPFAM" id="SSF56112">
    <property type="entry name" value="Protein kinase-like (PK-like)"/>
    <property type="match status" value="1"/>
</dbReference>